<protein>
    <submittedName>
        <fullName evidence="2">Uncharacterized protein</fullName>
    </submittedName>
</protein>
<organism evidence="2 3">
    <name type="scientific">Desmophyllum pertusum</name>
    <dbReference type="NCBI Taxonomy" id="174260"/>
    <lineage>
        <taxon>Eukaryota</taxon>
        <taxon>Metazoa</taxon>
        <taxon>Cnidaria</taxon>
        <taxon>Anthozoa</taxon>
        <taxon>Hexacorallia</taxon>
        <taxon>Scleractinia</taxon>
        <taxon>Caryophylliina</taxon>
        <taxon>Caryophylliidae</taxon>
        <taxon>Desmophyllum</taxon>
    </lineage>
</organism>
<evidence type="ECO:0000256" key="1">
    <source>
        <dbReference type="SAM" id="MobiDB-lite"/>
    </source>
</evidence>
<dbReference type="EMBL" id="MU827789">
    <property type="protein sequence ID" value="KAJ7331290.1"/>
    <property type="molecule type" value="Genomic_DNA"/>
</dbReference>
<feature type="region of interest" description="Disordered" evidence="1">
    <location>
        <begin position="1"/>
        <end position="40"/>
    </location>
</feature>
<feature type="region of interest" description="Disordered" evidence="1">
    <location>
        <begin position="55"/>
        <end position="112"/>
    </location>
</feature>
<proteinExistence type="predicted"/>
<evidence type="ECO:0000313" key="2">
    <source>
        <dbReference type="EMBL" id="KAJ7331290.1"/>
    </source>
</evidence>
<dbReference type="Proteomes" id="UP001163046">
    <property type="component" value="Unassembled WGS sequence"/>
</dbReference>
<comment type="caution">
    <text evidence="2">The sequence shown here is derived from an EMBL/GenBank/DDBJ whole genome shotgun (WGS) entry which is preliminary data.</text>
</comment>
<keyword evidence="3" id="KW-1185">Reference proteome</keyword>
<dbReference type="AlphaFoldDB" id="A0A9W9YBU6"/>
<name>A0A9W9YBU6_9CNID</name>
<gene>
    <name evidence="2" type="ORF">OS493_020080</name>
</gene>
<accession>A0A9W9YBU6</accession>
<evidence type="ECO:0000313" key="3">
    <source>
        <dbReference type="Proteomes" id="UP001163046"/>
    </source>
</evidence>
<sequence>MNNEEGEGLPEYQTLEPEESVSNQDPDEPDNHDYNVLEEPETACDEVDEQIVNTEDNPAYAKPLDTKEEPDLSLEPSEILNIEDNPANAQPLDTKEDSDLNLEPSEILNIRR</sequence>
<reference evidence="2" key="1">
    <citation type="submission" date="2023-01" db="EMBL/GenBank/DDBJ databases">
        <title>Genome assembly of the deep-sea coral Lophelia pertusa.</title>
        <authorList>
            <person name="Herrera S."/>
            <person name="Cordes E."/>
        </authorList>
    </citation>
    <scope>NUCLEOTIDE SEQUENCE</scope>
    <source>
        <strain evidence="2">USNM1676648</strain>
        <tissue evidence="2">Polyp</tissue>
    </source>
</reference>